<comment type="catalytic activity">
    <reaction evidence="1 9">
        <text>(2S)-2-acetolactate + H(+) = (R)-acetoin + CO2</text>
        <dbReference type="Rhea" id="RHEA:21580"/>
        <dbReference type="ChEBI" id="CHEBI:15378"/>
        <dbReference type="ChEBI" id="CHEBI:15686"/>
        <dbReference type="ChEBI" id="CHEBI:16526"/>
        <dbReference type="ChEBI" id="CHEBI:58476"/>
        <dbReference type="EC" id="4.1.1.5"/>
    </reaction>
</comment>
<evidence type="ECO:0000256" key="3">
    <source>
        <dbReference type="ARBA" id="ARBA00007106"/>
    </source>
</evidence>
<comment type="caution">
    <text evidence="10">The sequence shown here is derived from an EMBL/GenBank/DDBJ whole genome shotgun (WGS) entry which is preliminary data.</text>
</comment>
<accession>A0ABW5MVA7</accession>
<dbReference type="Gene3D" id="3.30.1330.80">
    <property type="entry name" value="Hypothetical protein, similar to alpha- acetolactate decarboxylase, domain 2"/>
    <property type="match status" value="2"/>
</dbReference>
<gene>
    <name evidence="10" type="primary">budA</name>
    <name evidence="10" type="ORF">ACFSQJ_05235</name>
</gene>
<dbReference type="RefSeq" id="WP_377765899.1">
    <property type="nucleotide sequence ID" value="NZ_JBHULB010000007.1"/>
</dbReference>
<comment type="pathway">
    <text evidence="2 9">Polyol metabolism; (R,R)-butane-2,3-diol biosynthesis; (R,R)-butane-2,3-diol from pyruvate: step 2/3.</text>
</comment>
<comment type="similarity">
    <text evidence="3 9">Belongs to the alpha-acetolactate decarboxylase family.</text>
</comment>
<dbReference type="SUPFAM" id="SSF117856">
    <property type="entry name" value="AF0104/ALDC/Ptd012-like"/>
    <property type="match status" value="1"/>
</dbReference>
<dbReference type="Proteomes" id="UP001597526">
    <property type="component" value="Unassembled WGS sequence"/>
</dbReference>
<evidence type="ECO:0000256" key="2">
    <source>
        <dbReference type="ARBA" id="ARBA00005170"/>
    </source>
</evidence>
<dbReference type="PANTHER" id="PTHR35524:SF1">
    <property type="entry name" value="ALPHA-ACETOLACTATE DECARBOXYLASE"/>
    <property type="match status" value="1"/>
</dbReference>
<evidence type="ECO:0000256" key="9">
    <source>
        <dbReference type="PIRNR" id="PIRNR001332"/>
    </source>
</evidence>
<evidence type="ECO:0000256" key="5">
    <source>
        <dbReference type="ARBA" id="ARBA00020164"/>
    </source>
</evidence>
<dbReference type="NCBIfam" id="TIGR01252">
    <property type="entry name" value="acetolac_decarb"/>
    <property type="match status" value="1"/>
</dbReference>
<protein>
    <recommendedName>
        <fullName evidence="5 9">Alpha-acetolactate decarboxylase</fullName>
        <ecNumber evidence="4 9">4.1.1.5</ecNumber>
    </recommendedName>
</protein>
<evidence type="ECO:0000256" key="1">
    <source>
        <dbReference type="ARBA" id="ARBA00001784"/>
    </source>
</evidence>
<evidence type="ECO:0000313" key="10">
    <source>
        <dbReference type="EMBL" id="MFD2586320.1"/>
    </source>
</evidence>
<organism evidence="10 11">
    <name type="scientific">Croceitalea marina</name>
    <dbReference type="NCBI Taxonomy" id="1775166"/>
    <lineage>
        <taxon>Bacteria</taxon>
        <taxon>Pseudomonadati</taxon>
        <taxon>Bacteroidota</taxon>
        <taxon>Flavobacteriia</taxon>
        <taxon>Flavobacteriales</taxon>
        <taxon>Flavobacteriaceae</taxon>
        <taxon>Croceitalea</taxon>
    </lineage>
</organism>
<evidence type="ECO:0000256" key="7">
    <source>
        <dbReference type="ARBA" id="ARBA00023061"/>
    </source>
</evidence>
<dbReference type="EC" id="4.1.1.5" evidence="4 9"/>
<dbReference type="PANTHER" id="PTHR35524">
    <property type="entry name" value="ALPHA-ACETOLACTATE DECARBOXYLASE"/>
    <property type="match status" value="1"/>
</dbReference>
<keyword evidence="8 9" id="KW-0456">Lyase</keyword>
<dbReference type="CDD" id="cd17299">
    <property type="entry name" value="acetolactate_decarboxylase"/>
    <property type="match status" value="1"/>
</dbReference>
<keyword evidence="7 9" id="KW-0005">Acetoin biosynthesis</keyword>
<dbReference type="Pfam" id="PF03306">
    <property type="entry name" value="AAL_decarboxy"/>
    <property type="match status" value="1"/>
</dbReference>
<keyword evidence="11" id="KW-1185">Reference proteome</keyword>
<reference evidence="11" key="1">
    <citation type="journal article" date="2019" name="Int. J. Syst. Evol. Microbiol.">
        <title>The Global Catalogue of Microorganisms (GCM) 10K type strain sequencing project: providing services to taxonomists for standard genome sequencing and annotation.</title>
        <authorList>
            <consortium name="The Broad Institute Genomics Platform"/>
            <consortium name="The Broad Institute Genome Sequencing Center for Infectious Disease"/>
            <person name="Wu L."/>
            <person name="Ma J."/>
        </authorList>
    </citation>
    <scope>NUCLEOTIDE SEQUENCE [LARGE SCALE GENOMIC DNA]</scope>
    <source>
        <strain evidence="11">KCTC 52368</strain>
    </source>
</reference>
<dbReference type="PIRSF" id="PIRSF001332">
    <property type="entry name" value="Acetolac_decarb"/>
    <property type="match status" value="1"/>
</dbReference>
<evidence type="ECO:0000256" key="8">
    <source>
        <dbReference type="ARBA" id="ARBA00023239"/>
    </source>
</evidence>
<keyword evidence="6 9" id="KW-0210">Decarboxylase</keyword>
<name>A0ABW5MVA7_9FLAO</name>
<evidence type="ECO:0000256" key="6">
    <source>
        <dbReference type="ARBA" id="ARBA00022793"/>
    </source>
</evidence>
<evidence type="ECO:0000313" key="11">
    <source>
        <dbReference type="Proteomes" id="UP001597526"/>
    </source>
</evidence>
<sequence>MIKNIIKIVFGCCIVLLFLHCKNEGEKDNFSKSEMENEKSDKFYHYSIWHAFVNKIFEGDITAAEVKANGDIGLGSYNLLDGELIMLDGELYQAKEDGTVVIPNDTTKVVYANATFFDVDDSFELESVADYETLRKHINRKLSSKNMFYAFKIHGEFKRMKCGGLHKQAKPFNDGLDILIPNRPIFERENFSGTMVGFFCPEFIGDINASGYHLHFISDDKEFAGHVMEFEAKNLKIEIDEIHEYQFVLPQTEAYKQVGFEKEFQYKKQ</sequence>
<proteinExistence type="inferred from homology"/>
<dbReference type="GO" id="GO:0047605">
    <property type="term" value="F:acetolactate decarboxylase activity"/>
    <property type="evidence" value="ECO:0007669"/>
    <property type="project" value="UniProtKB-EC"/>
</dbReference>
<evidence type="ECO:0000256" key="4">
    <source>
        <dbReference type="ARBA" id="ARBA00013204"/>
    </source>
</evidence>
<dbReference type="InterPro" id="IPR005128">
    <property type="entry name" value="Acetolactate_a_deCO2ase"/>
</dbReference>
<dbReference type="EMBL" id="JBHULB010000007">
    <property type="protein sequence ID" value="MFD2586320.1"/>
    <property type="molecule type" value="Genomic_DNA"/>
</dbReference>